<dbReference type="Proteomes" id="UP000091820">
    <property type="component" value="Unassembled WGS sequence"/>
</dbReference>
<dbReference type="InterPro" id="IPR020471">
    <property type="entry name" value="AKR"/>
</dbReference>
<dbReference type="STRING" id="37001.A0A1A9W746"/>
<proteinExistence type="predicted"/>
<dbReference type="GO" id="GO:0016491">
    <property type="term" value="F:oxidoreductase activity"/>
    <property type="evidence" value="ECO:0007669"/>
    <property type="project" value="InterPro"/>
</dbReference>
<dbReference type="Gene3D" id="3.20.20.100">
    <property type="entry name" value="NADP-dependent oxidoreductase domain"/>
    <property type="match status" value="2"/>
</dbReference>
<dbReference type="Pfam" id="PF00248">
    <property type="entry name" value="Aldo_ket_red"/>
    <property type="match status" value="1"/>
</dbReference>
<evidence type="ECO:0000259" key="1">
    <source>
        <dbReference type="Pfam" id="PF00248"/>
    </source>
</evidence>
<dbReference type="EnsemblMetazoa" id="GBRI008572-RA">
    <property type="protein sequence ID" value="GBRI008572-PA"/>
    <property type="gene ID" value="GBRI008572"/>
</dbReference>
<feature type="domain" description="NADP-dependent oxidoreductase" evidence="1">
    <location>
        <begin position="67"/>
        <end position="152"/>
    </location>
</feature>
<reference evidence="3" key="1">
    <citation type="submission" date="2014-03" db="EMBL/GenBank/DDBJ databases">
        <authorList>
            <person name="Aksoy S."/>
            <person name="Warren W."/>
            <person name="Wilson R.K."/>
        </authorList>
    </citation>
    <scope>NUCLEOTIDE SEQUENCE [LARGE SCALE GENOMIC DNA]</scope>
    <source>
        <strain evidence="3">IAEA</strain>
    </source>
</reference>
<dbReference type="VEuPathDB" id="VectorBase:GBRI008572"/>
<name>A0A1A9W746_9MUSC</name>
<organism evidence="2 3">
    <name type="scientific">Glossina brevipalpis</name>
    <dbReference type="NCBI Taxonomy" id="37001"/>
    <lineage>
        <taxon>Eukaryota</taxon>
        <taxon>Metazoa</taxon>
        <taxon>Ecdysozoa</taxon>
        <taxon>Arthropoda</taxon>
        <taxon>Hexapoda</taxon>
        <taxon>Insecta</taxon>
        <taxon>Pterygota</taxon>
        <taxon>Neoptera</taxon>
        <taxon>Endopterygota</taxon>
        <taxon>Diptera</taxon>
        <taxon>Brachycera</taxon>
        <taxon>Muscomorpha</taxon>
        <taxon>Hippoboscoidea</taxon>
        <taxon>Glossinidae</taxon>
        <taxon>Glossina</taxon>
    </lineage>
</organism>
<dbReference type="InterPro" id="IPR018170">
    <property type="entry name" value="Aldo/ket_reductase_CS"/>
</dbReference>
<reference evidence="2" key="2">
    <citation type="submission" date="2020-05" db="UniProtKB">
        <authorList>
            <consortium name="EnsemblMetazoa"/>
        </authorList>
    </citation>
    <scope>IDENTIFICATION</scope>
    <source>
        <strain evidence="2">IAEA</strain>
    </source>
</reference>
<protein>
    <recommendedName>
        <fullName evidence="1">NADP-dependent oxidoreductase domain-containing protein</fullName>
    </recommendedName>
</protein>
<dbReference type="SUPFAM" id="SSF51430">
    <property type="entry name" value="NAD(P)-linked oxidoreductase"/>
    <property type="match status" value="1"/>
</dbReference>
<accession>A0A1A9W746</accession>
<keyword evidence="3" id="KW-1185">Reference proteome</keyword>
<dbReference type="PROSITE" id="PS00062">
    <property type="entry name" value="ALDOKETO_REDUCTASE_2"/>
    <property type="match status" value="1"/>
</dbReference>
<dbReference type="CDD" id="cd19071">
    <property type="entry name" value="AKR_AKR1-5-like"/>
    <property type="match status" value="1"/>
</dbReference>
<evidence type="ECO:0000313" key="2">
    <source>
        <dbReference type="EnsemblMetazoa" id="GBRI008572-PA"/>
    </source>
</evidence>
<dbReference type="AlphaFoldDB" id="A0A1A9W746"/>
<evidence type="ECO:0000313" key="3">
    <source>
        <dbReference type="Proteomes" id="UP000091820"/>
    </source>
</evidence>
<dbReference type="InterPro" id="IPR036812">
    <property type="entry name" value="NAD(P)_OxRdtase_dom_sf"/>
</dbReference>
<dbReference type="PANTHER" id="PTHR11732">
    <property type="entry name" value="ALDO/KETO REDUCTASE"/>
    <property type="match status" value="1"/>
</dbReference>
<sequence>MTTKNTLLKNAKTVPTILLSNTLLMSMIGLGTWRLNRNPTDVIYHAIDVGYRHFDCAHIYRNEAEIVDYVDTWKAMEPLVDEGLCRTLGLSNFNIQQIGRILKVARIPPSNLQIECHPYLNQTDLMEFCKSYNMVVTAYSPLGSPSSPYKYHET</sequence>
<dbReference type="InterPro" id="IPR023210">
    <property type="entry name" value="NADP_OxRdtase_dom"/>
</dbReference>